<dbReference type="SUPFAM" id="SSF51735">
    <property type="entry name" value="NAD(P)-binding Rossmann-fold domains"/>
    <property type="match status" value="1"/>
</dbReference>
<dbReference type="Gene3D" id="3.40.50.720">
    <property type="entry name" value="NAD(P)-binding Rossmann-like Domain"/>
    <property type="match status" value="1"/>
</dbReference>
<dbReference type="Proteomes" id="UP000027265">
    <property type="component" value="Unassembled WGS sequence"/>
</dbReference>
<dbReference type="InterPro" id="IPR036291">
    <property type="entry name" value="NAD(P)-bd_dom_sf"/>
</dbReference>
<dbReference type="CDD" id="cd05269">
    <property type="entry name" value="TMR_SDR_a"/>
    <property type="match status" value="1"/>
</dbReference>
<organism evidence="2 3">
    <name type="scientific">Jaapia argillacea MUCL 33604</name>
    <dbReference type="NCBI Taxonomy" id="933084"/>
    <lineage>
        <taxon>Eukaryota</taxon>
        <taxon>Fungi</taxon>
        <taxon>Dikarya</taxon>
        <taxon>Basidiomycota</taxon>
        <taxon>Agaricomycotina</taxon>
        <taxon>Agaricomycetes</taxon>
        <taxon>Agaricomycetidae</taxon>
        <taxon>Jaapiales</taxon>
        <taxon>Jaapiaceae</taxon>
        <taxon>Jaapia</taxon>
    </lineage>
</organism>
<dbReference type="HOGENOM" id="CLU_007383_10_4_1"/>
<feature type="domain" description="NAD(P)-binding" evidence="1">
    <location>
        <begin position="6"/>
        <end position="145"/>
    </location>
</feature>
<dbReference type="EMBL" id="KL197720">
    <property type="protein sequence ID" value="KDQ57110.1"/>
    <property type="molecule type" value="Genomic_DNA"/>
</dbReference>
<dbReference type="InParanoid" id="A0A067PTC7"/>
<keyword evidence="3" id="KW-1185">Reference proteome</keyword>
<dbReference type="STRING" id="933084.A0A067PTC7"/>
<dbReference type="PANTHER" id="PTHR47129:SF1">
    <property type="entry name" value="NMRA-LIKE DOMAIN-CONTAINING PROTEIN"/>
    <property type="match status" value="1"/>
</dbReference>
<dbReference type="InterPro" id="IPR052718">
    <property type="entry name" value="NmrA-type_oxidoreductase"/>
</dbReference>
<reference evidence="3" key="1">
    <citation type="journal article" date="2014" name="Proc. Natl. Acad. Sci. U.S.A.">
        <title>Extensive sampling of basidiomycete genomes demonstrates inadequacy of the white-rot/brown-rot paradigm for wood decay fungi.</title>
        <authorList>
            <person name="Riley R."/>
            <person name="Salamov A.A."/>
            <person name="Brown D.W."/>
            <person name="Nagy L.G."/>
            <person name="Floudas D."/>
            <person name="Held B.W."/>
            <person name="Levasseur A."/>
            <person name="Lombard V."/>
            <person name="Morin E."/>
            <person name="Otillar R."/>
            <person name="Lindquist E.A."/>
            <person name="Sun H."/>
            <person name="LaButti K.M."/>
            <person name="Schmutz J."/>
            <person name="Jabbour D."/>
            <person name="Luo H."/>
            <person name="Baker S.E."/>
            <person name="Pisabarro A.G."/>
            <person name="Walton J.D."/>
            <person name="Blanchette R.A."/>
            <person name="Henrissat B."/>
            <person name="Martin F."/>
            <person name="Cullen D."/>
            <person name="Hibbett D.S."/>
            <person name="Grigoriev I.V."/>
        </authorList>
    </citation>
    <scope>NUCLEOTIDE SEQUENCE [LARGE SCALE GENOMIC DNA]</scope>
    <source>
        <strain evidence="3">MUCL 33604</strain>
    </source>
</reference>
<dbReference type="InterPro" id="IPR016040">
    <property type="entry name" value="NAD(P)-bd_dom"/>
</dbReference>
<accession>A0A067PTC7</accession>
<protein>
    <recommendedName>
        <fullName evidence="1">NAD(P)-binding domain-containing protein</fullName>
    </recommendedName>
</protein>
<gene>
    <name evidence="2" type="ORF">JAAARDRAFT_58591</name>
</gene>
<evidence type="ECO:0000313" key="3">
    <source>
        <dbReference type="Proteomes" id="UP000027265"/>
    </source>
</evidence>
<dbReference type="OrthoDB" id="419598at2759"/>
<evidence type="ECO:0000313" key="2">
    <source>
        <dbReference type="EMBL" id="KDQ57110.1"/>
    </source>
</evidence>
<proteinExistence type="predicted"/>
<dbReference type="PANTHER" id="PTHR47129">
    <property type="entry name" value="QUINONE OXIDOREDUCTASE 2"/>
    <property type="match status" value="1"/>
</dbReference>
<name>A0A067PTC7_9AGAM</name>
<dbReference type="Gene3D" id="3.90.25.10">
    <property type="entry name" value="UDP-galactose 4-epimerase, domain 1"/>
    <property type="match status" value="1"/>
</dbReference>
<sequence>MFVLTGATGGLGSQVLKYLLRLVPPSEIAVSLHNPAGASPLISTSGVELRHGDFTNPETLDEAFKGAEKLLIVSYPSIAHELRVKSHINAIDAARRVGVKHIYYTSLAFGDGSVTAVMKAHLDTEAYLKQSGLTYTIIREGIYSESYPLYFGFFNPGQQNNVVNVPGDGAISWVSREDLGEGTARLMALGGYENQTLLLSGSHQNTLTLQEVATTISDMLSRPITLQIVSVDEYITSNRSDNSPRGSEEFLRAWATTYEGLKRGEVARVDPLIEQLLGRPLKPFETTLRETLGVAEDGGAIQQYAK</sequence>
<evidence type="ECO:0000259" key="1">
    <source>
        <dbReference type="Pfam" id="PF13460"/>
    </source>
</evidence>
<dbReference type="Pfam" id="PF13460">
    <property type="entry name" value="NAD_binding_10"/>
    <property type="match status" value="1"/>
</dbReference>
<dbReference type="AlphaFoldDB" id="A0A067PTC7"/>